<evidence type="ECO:0000313" key="2">
    <source>
        <dbReference type="EMBL" id="SHM52959.1"/>
    </source>
</evidence>
<feature type="compositionally biased region" description="Basic and acidic residues" evidence="1">
    <location>
        <begin position="53"/>
        <end position="62"/>
    </location>
</feature>
<dbReference type="AlphaFoldDB" id="A0A1M7JIN1"/>
<reference evidence="2 3" key="1">
    <citation type="submission" date="2016-11" db="EMBL/GenBank/DDBJ databases">
        <authorList>
            <person name="Jaros S."/>
            <person name="Januszkiewicz K."/>
            <person name="Wedrychowicz H."/>
        </authorList>
    </citation>
    <scope>NUCLEOTIDE SEQUENCE [LARGE SCALE GENOMIC DNA]</scope>
    <source>
        <strain evidence="2 3">DSM 4740</strain>
    </source>
</reference>
<evidence type="ECO:0000256" key="1">
    <source>
        <dbReference type="SAM" id="MobiDB-lite"/>
    </source>
</evidence>
<accession>A0A1M7JIN1</accession>
<name>A0A1M7JIN1_9GAMM</name>
<dbReference type="RefSeq" id="WP_143166358.1">
    <property type="nucleotide sequence ID" value="NZ_FRCA01000009.1"/>
</dbReference>
<protein>
    <submittedName>
        <fullName evidence="2">Uncharacterized protein</fullName>
    </submittedName>
</protein>
<evidence type="ECO:0000313" key="3">
    <source>
        <dbReference type="Proteomes" id="UP000184123"/>
    </source>
</evidence>
<dbReference type="STRING" id="44933.SAMN05660971_03186"/>
<feature type="region of interest" description="Disordered" evidence="1">
    <location>
        <begin position="1"/>
        <end position="89"/>
    </location>
</feature>
<proteinExistence type="predicted"/>
<feature type="compositionally biased region" description="Polar residues" evidence="1">
    <location>
        <begin position="68"/>
        <end position="80"/>
    </location>
</feature>
<organism evidence="2 3">
    <name type="scientific">Halomonas cupida</name>
    <dbReference type="NCBI Taxonomy" id="44933"/>
    <lineage>
        <taxon>Bacteria</taxon>
        <taxon>Pseudomonadati</taxon>
        <taxon>Pseudomonadota</taxon>
        <taxon>Gammaproteobacteria</taxon>
        <taxon>Oceanospirillales</taxon>
        <taxon>Halomonadaceae</taxon>
        <taxon>Halomonas</taxon>
    </lineage>
</organism>
<gene>
    <name evidence="2" type="ORF">SAMN05660971_03186</name>
</gene>
<dbReference type="EMBL" id="FRCA01000009">
    <property type="protein sequence ID" value="SHM52959.1"/>
    <property type="molecule type" value="Genomic_DNA"/>
</dbReference>
<sequence length="89" mass="9869">MKDNPIQKARREKKTRKNNKQAACKIGIAEQGNAAPNVPTGKGVKTRNQGEIATERQSRTEATRQAPVRQQDSAGQNSRNTKIKAQERT</sequence>
<dbReference type="Proteomes" id="UP000184123">
    <property type="component" value="Unassembled WGS sequence"/>
</dbReference>
<feature type="compositionally biased region" description="Basic residues" evidence="1">
    <location>
        <begin position="8"/>
        <end position="19"/>
    </location>
</feature>